<sequence>MSGTGQGGAASTREQEVRKLLPTLLNLEIDPGTYYRGVHVPMDDFNSETDSDYTSYWRDWFISSRGNEYFCEIDEEYLTDRFNLTGLNTEVQYYQYALDLVTDVFDFDCDDDMREQIEKSARHLYGLVHARYIVTTRGLAKMLEKFKKQDFGKCPRVMCESQPLLPMGQNDVANSSPVKLYCTRCEDLYNPKSSRHAIIDGAYFGTSFHNILFQVYPHMMPTRTRVRYEPKVFGFKVHAAAALARWQSDEREKLKDRLRAARIETGFEDEDEDLEEEEEDEDMEGDGFEGAVIQQ</sequence>
<comment type="subunit">
    <text evidence="4">Tetramer of two alpha and two beta subunits.</text>
</comment>
<evidence type="ECO:0000313" key="6">
    <source>
        <dbReference type="EMBL" id="KAK3203660.1"/>
    </source>
</evidence>
<dbReference type="PANTHER" id="PTHR11740:SF39">
    <property type="entry name" value="CASEIN KINASE II SUBUNIT BETA"/>
    <property type="match status" value="1"/>
</dbReference>
<protein>
    <recommendedName>
        <fullName evidence="4">Casein kinase II subunit beta</fullName>
        <shortName evidence="4">CK II beta</shortName>
    </recommendedName>
</protein>
<dbReference type="EMBL" id="WVTA01000010">
    <property type="protein sequence ID" value="KAK3203660.1"/>
    <property type="molecule type" value="Genomic_DNA"/>
</dbReference>
<dbReference type="GO" id="GO:0005956">
    <property type="term" value="C:protein kinase CK2 complex"/>
    <property type="evidence" value="ECO:0007669"/>
    <property type="project" value="UniProtKB-UniRule"/>
</dbReference>
<dbReference type="FunFam" id="1.10.1820.10:FF:000003">
    <property type="entry name" value="Casein kinase II subunit beta"/>
    <property type="match status" value="1"/>
</dbReference>
<dbReference type="GO" id="GO:0006359">
    <property type="term" value="P:regulation of transcription by RNA polymerase III"/>
    <property type="evidence" value="ECO:0007669"/>
    <property type="project" value="TreeGrafter"/>
</dbReference>
<dbReference type="Pfam" id="PF01214">
    <property type="entry name" value="CK_II_beta"/>
    <property type="match status" value="1"/>
</dbReference>
<evidence type="ECO:0000256" key="1">
    <source>
        <dbReference type="ARBA" id="ARBA00006941"/>
    </source>
</evidence>
<dbReference type="Gene3D" id="1.10.1820.10">
    <property type="entry name" value="protein kinase ck2 holoenzyme, chain C, domain 1"/>
    <property type="match status" value="1"/>
</dbReference>
<evidence type="ECO:0000256" key="3">
    <source>
        <dbReference type="ARBA" id="ARBA00062110"/>
    </source>
</evidence>
<comment type="caution">
    <text evidence="6">The sequence shown here is derived from an EMBL/GenBank/DDBJ whole genome shotgun (WGS) entry which is preliminary data.</text>
</comment>
<dbReference type="InterPro" id="IPR016149">
    <property type="entry name" value="Casein_kin_II_reg-sub_N"/>
</dbReference>
<dbReference type="GO" id="GO:0034456">
    <property type="term" value="C:UTP-C complex"/>
    <property type="evidence" value="ECO:0007669"/>
    <property type="project" value="TreeGrafter"/>
</dbReference>
<dbReference type="SUPFAM" id="SSF57798">
    <property type="entry name" value="Casein kinase II beta subunit"/>
    <property type="match status" value="1"/>
</dbReference>
<dbReference type="Gene3D" id="2.20.25.20">
    <property type="match status" value="1"/>
</dbReference>
<comment type="function">
    <text evidence="2 4">Regulatory subunit of casein kinase II/CK2. As part of the kinase complex regulates the basal catalytic activity of the alpha subunit a constitutively active serine/threonine-protein kinase that phosphorylates a large number of substrates containing acidic residues C-terminal to the phosphorylated serine or threonine.</text>
</comment>
<keyword evidence="7" id="KW-1185">Reference proteome</keyword>
<feature type="region of interest" description="Disordered" evidence="5">
    <location>
        <begin position="264"/>
        <end position="295"/>
    </location>
</feature>
<dbReference type="InterPro" id="IPR000704">
    <property type="entry name" value="Casein_kinase_II_reg-sub"/>
</dbReference>
<dbReference type="PRINTS" id="PR00472">
    <property type="entry name" value="CASNKINASEII"/>
</dbReference>
<organism evidence="6 7">
    <name type="scientific">Pseudopithomyces chartarum</name>
    <dbReference type="NCBI Taxonomy" id="1892770"/>
    <lineage>
        <taxon>Eukaryota</taxon>
        <taxon>Fungi</taxon>
        <taxon>Dikarya</taxon>
        <taxon>Ascomycota</taxon>
        <taxon>Pezizomycotina</taxon>
        <taxon>Dothideomycetes</taxon>
        <taxon>Pleosporomycetidae</taxon>
        <taxon>Pleosporales</taxon>
        <taxon>Massarineae</taxon>
        <taxon>Didymosphaeriaceae</taxon>
        <taxon>Pseudopithomyces</taxon>
    </lineage>
</organism>
<dbReference type="FunFam" id="2.20.25.20:FF:000001">
    <property type="entry name" value="Casein kinase II subunit beta"/>
    <property type="match status" value="1"/>
</dbReference>
<evidence type="ECO:0000256" key="5">
    <source>
        <dbReference type="SAM" id="MobiDB-lite"/>
    </source>
</evidence>
<dbReference type="GO" id="GO:0019887">
    <property type="term" value="F:protein kinase regulator activity"/>
    <property type="evidence" value="ECO:0007669"/>
    <property type="project" value="InterPro"/>
</dbReference>
<evidence type="ECO:0000256" key="4">
    <source>
        <dbReference type="RuleBase" id="RU361268"/>
    </source>
</evidence>
<name>A0AAN6RFR3_9PLEO</name>
<proteinExistence type="inferred from homology"/>
<reference evidence="6 7" key="1">
    <citation type="submission" date="2021-02" db="EMBL/GenBank/DDBJ databases">
        <title>Genome assembly of Pseudopithomyces chartarum.</title>
        <authorList>
            <person name="Jauregui R."/>
            <person name="Singh J."/>
            <person name="Voisey C."/>
        </authorList>
    </citation>
    <scope>NUCLEOTIDE SEQUENCE [LARGE SCALE GENOMIC DNA]</scope>
    <source>
        <strain evidence="6 7">AGR01</strain>
    </source>
</reference>
<dbReference type="GO" id="GO:0005737">
    <property type="term" value="C:cytoplasm"/>
    <property type="evidence" value="ECO:0007669"/>
    <property type="project" value="TreeGrafter"/>
</dbReference>
<dbReference type="PANTHER" id="PTHR11740">
    <property type="entry name" value="CASEIN KINASE II SUBUNIT BETA"/>
    <property type="match status" value="1"/>
</dbReference>
<dbReference type="Proteomes" id="UP001280581">
    <property type="component" value="Unassembled WGS sequence"/>
</dbReference>
<dbReference type="AlphaFoldDB" id="A0AAN6RFR3"/>
<gene>
    <name evidence="6" type="ORF">GRF29_106g218781</name>
</gene>
<comment type="similarity">
    <text evidence="1 4">Belongs to the casein kinase 2 subunit beta family.</text>
</comment>
<accession>A0AAN6RFR3</accession>
<evidence type="ECO:0000313" key="7">
    <source>
        <dbReference type="Proteomes" id="UP001280581"/>
    </source>
</evidence>
<dbReference type="SMART" id="SM01085">
    <property type="entry name" value="CK_II_beta"/>
    <property type="match status" value="1"/>
</dbReference>
<dbReference type="InterPro" id="IPR035991">
    <property type="entry name" value="Casein_kinase_II_beta-like"/>
</dbReference>
<feature type="compositionally biased region" description="Acidic residues" evidence="5">
    <location>
        <begin position="266"/>
        <end position="287"/>
    </location>
</feature>
<evidence type="ECO:0000256" key="2">
    <source>
        <dbReference type="ARBA" id="ARBA00045899"/>
    </source>
</evidence>
<comment type="subunit">
    <text evidence="3">Tetramer composed of two alpha chains, one beta chain and one beta' chain.</text>
</comment>